<keyword evidence="2" id="KW-1185">Reference proteome</keyword>
<dbReference type="AlphaFoldDB" id="A0A4S4E5N2"/>
<dbReference type="PANTHER" id="PTHR23407:SF10">
    <property type="entry name" value="5-FORMYLTETRAHYDROFOLATE CYCLO-LIGASE, MITOCHONDRIAL-LIKE ISOFORM X1"/>
    <property type="match status" value="1"/>
</dbReference>
<gene>
    <name evidence="1" type="ORF">TEA_000950</name>
</gene>
<sequence>MIHNTYASNPQRKTSEGYCRMSSARRLLIREAKEALMNQTRTITSPNAYSTFLPLRSAIVRPAPSPRRSIVTMNKDDDPNQLEAIVQQKQALRSKMRKALKSMDPIQRSQEDNAIQNFVLEAPWFKSSKKLCAYVSCAALREVDTSKIVSEILCNAAEEGCAQIRKNLYLPRIEDRNSNMRMLKISSLTDLIANSMNILEPSPVDCDGNQREDVMQASEPVDLFVLPGLAFDRLGRRLGRSGGYYDMFLKKYKELASKRNWKQPLLGSHTPGACCLAAVALSYSLQIVDEGAIAITHNDVPVDAIVSPAGFIPTSPAAMKMSD</sequence>
<dbReference type="FunFam" id="3.40.50.10420:FF:000003">
    <property type="entry name" value="5-formyltetrahydrofolate cyclo-ligase"/>
    <property type="match status" value="1"/>
</dbReference>
<dbReference type="InterPro" id="IPR037171">
    <property type="entry name" value="NagB/RpiA_transferase-like"/>
</dbReference>
<accession>A0A4S4E5N2</accession>
<dbReference type="InterPro" id="IPR002698">
    <property type="entry name" value="FTHF_cligase"/>
</dbReference>
<dbReference type="Proteomes" id="UP000306102">
    <property type="component" value="Unassembled WGS sequence"/>
</dbReference>
<evidence type="ECO:0008006" key="3">
    <source>
        <dbReference type="Google" id="ProtNLM"/>
    </source>
</evidence>
<protein>
    <recommendedName>
        <fullName evidence="3">5-formyltetrahydrofolate cyclo-ligase</fullName>
    </recommendedName>
</protein>
<proteinExistence type="predicted"/>
<comment type="caution">
    <text evidence="1">The sequence shown here is derived from an EMBL/GenBank/DDBJ whole genome shotgun (WGS) entry which is preliminary data.</text>
</comment>
<evidence type="ECO:0000313" key="2">
    <source>
        <dbReference type="Proteomes" id="UP000306102"/>
    </source>
</evidence>
<dbReference type="GO" id="GO:0030272">
    <property type="term" value="F:5-formyltetrahydrofolate cyclo-ligase activity"/>
    <property type="evidence" value="ECO:0007669"/>
    <property type="project" value="TreeGrafter"/>
</dbReference>
<dbReference type="GO" id="GO:0005739">
    <property type="term" value="C:mitochondrion"/>
    <property type="evidence" value="ECO:0007669"/>
    <property type="project" value="TreeGrafter"/>
</dbReference>
<reference evidence="1 2" key="1">
    <citation type="journal article" date="2018" name="Proc. Natl. Acad. Sci. U.S.A.">
        <title>Draft genome sequence of Camellia sinensis var. sinensis provides insights into the evolution of the tea genome and tea quality.</title>
        <authorList>
            <person name="Wei C."/>
            <person name="Yang H."/>
            <person name="Wang S."/>
            <person name="Zhao J."/>
            <person name="Liu C."/>
            <person name="Gao L."/>
            <person name="Xia E."/>
            <person name="Lu Y."/>
            <person name="Tai Y."/>
            <person name="She G."/>
            <person name="Sun J."/>
            <person name="Cao H."/>
            <person name="Tong W."/>
            <person name="Gao Q."/>
            <person name="Li Y."/>
            <person name="Deng W."/>
            <person name="Jiang X."/>
            <person name="Wang W."/>
            <person name="Chen Q."/>
            <person name="Zhang S."/>
            <person name="Li H."/>
            <person name="Wu J."/>
            <person name="Wang P."/>
            <person name="Li P."/>
            <person name="Shi C."/>
            <person name="Zheng F."/>
            <person name="Jian J."/>
            <person name="Huang B."/>
            <person name="Shan D."/>
            <person name="Shi M."/>
            <person name="Fang C."/>
            <person name="Yue Y."/>
            <person name="Li F."/>
            <person name="Li D."/>
            <person name="Wei S."/>
            <person name="Han B."/>
            <person name="Jiang C."/>
            <person name="Yin Y."/>
            <person name="Xia T."/>
            <person name="Zhang Z."/>
            <person name="Bennetzen J.L."/>
            <person name="Zhao S."/>
            <person name="Wan X."/>
        </authorList>
    </citation>
    <scope>NUCLEOTIDE SEQUENCE [LARGE SCALE GENOMIC DNA]</scope>
    <source>
        <strain evidence="2">cv. Shuchazao</strain>
        <tissue evidence="1">Leaf</tissue>
    </source>
</reference>
<dbReference type="SUPFAM" id="SSF100950">
    <property type="entry name" value="NagB/RpiA/CoA transferase-like"/>
    <property type="match status" value="1"/>
</dbReference>
<dbReference type="GO" id="GO:0035999">
    <property type="term" value="P:tetrahydrofolate interconversion"/>
    <property type="evidence" value="ECO:0007669"/>
    <property type="project" value="TreeGrafter"/>
</dbReference>
<dbReference type="STRING" id="542762.A0A4S4E5N2"/>
<name>A0A4S4E5N2_CAMSN</name>
<dbReference type="Pfam" id="PF01812">
    <property type="entry name" value="5-FTHF_cyc-lig"/>
    <property type="match status" value="1"/>
</dbReference>
<dbReference type="PANTHER" id="PTHR23407">
    <property type="entry name" value="ATPASE INHIBITOR/5-FORMYLTETRAHYDROFOLATE CYCLO-LIGASE"/>
    <property type="match status" value="1"/>
</dbReference>
<dbReference type="GO" id="GO:0009396">
    <property type="term" value="P:folic acid-containing compound biosynthetic process"/>
    <property type="evidence" value="ECO:0007669"/>
    <property type="project" value="TreeGrafter"/>
</dbReference>
<dbReference type="EMBL" id="SDRB02007355">
    <property type="protein sequence ID" value="THG11299.1"/>
    <property type="molecule type" value="Genomic_DNA"/>
</dbReference>
<dbReference type="InterPro" id="IPR024185">
    <property type="entry name" value="FTHF_cligase-like_sf"/>
</dbReference>
<organism evidence="1 2">
    <name type="scientific">Camellia sinensis var. sinensis</name>
    <name type="common">China tea</name>
    <dbReference type="NCBI Taxonomy" id="542762"/>
    <lineage>
        <taxon>Eukaryota</taxon>
        <taxon>Viridiplantae</taxon>
        <taxon>Streptophyta</taxon>
        <taxon>Embryophyta</taxon>
        <taxon>Tracheophyta</taxon>
        <taxon>Spermatophyta</taxon>
        <taxon>Magnoliopsida</taxon>
        <taxon>eudicotyledons</taxon>
        <taxon>Gunneridae</taxon>
        <taxon>Pentapetalae</taxon>
        <taxon>asterids</taxon>
        <taxon>Ericales</taxon>
        <taxon>Theaceae</taxon>
        <taxon>Camellia</taxon>
    </lineage>
</organism>
<evidence type="ECO:0000313" key="1">
    <source>
        <dbReference type="EMBL" id="THG11299.1"/>
    </source>
</evidence>
<dbReference type="Gene3D" id="3.40.50.10420">
    <property type="entry name" value="NagB/RpiA/CoA transferase-like"/>
    <property type="match status" value="1"/>
</dbReference>